<dbReference type="PANTHER" id="PTHR11132">
    <property type="entry name" value="SOLUTE CARRIER FAMILY 35"/>
    <property type="match status" value="1"/>
</dbReference>
<evidence type="ECO:0000256" key="3">
    <source>
        <dbReference type="ARBA" id="ARBA00022989"/>
    </source>
</evidence>
<feature type="transmembrane region" description="Helical" evidence="5">
    <location>
        <begin position="83"/>
        <end position="104"/>
    </location>
</feature>
<gene>
    <name evidence="7" type="ORF">HYC85_001995</name>
</gene>
<comment type="caution">
    <text evidence="7">The sequence shown here is derived from an EMBL/GenBank/DDBJ whole genome shotgun (WGS) entry which is preliminary data.</text>
</comment>
<organism evidence="7 8">
    <name type="scientific">Camellia sinensis</name>
    <name type="common">Tea plant</name>
    <name type="synonym">Thea sinensis</name>
    <dbReference type="NCBI Taxonomy" id="4442"/>
    <lineage>
        <taxon>Eukaryota</taxon>
        <taxon>Viridiplantae</taxon>
        <taxon>Streptophyta</taxon>
        <taxon>Embryophyta</taxon>
        <taxon>Tracheophyta</taxon>
        <taxon>Spermatophyta</taxon>
        <taxon>Magnoliopsida</taxon>
        <taxon>eudicotyledons</taxon>
        <taxon>Gunneridae</taxon>
        <taxon>Pentapetalae</taxon>
        <taxon>asterids</taxon>
        <taxon>Ericales</taxon>
        <taxon>Theaceae</taxon>
        <taxon>Camellia</taxon>
    </lineage>
</organism>
<dbReference type="AlphaFoldDB" id="A0A7J7I8A3"/>
<feature type="transmembrane region" description="Helical" evidence="5">
    <location>
        <begin position="234"/>
        <end position="255"/>
    </location>
</feature>
<reference evidence="8" key="1">
    <citation type="journal article" date="2020" name="Nat. Commun.">
        <title>Genome assembly of wild tea tree DASZ reveals pedigree and selection history of tea varieties.</title>
        <authorList>
            <person name="Zhang W."/>
            <person name="Zhang Y."/>
            <person name="Qiu H."/>
            <person name="Guo Y."/>
            <person name="Wan H."/>
            <person name="Zhang X."/>
            <person name="Scossa F."/>
            <person name="Alseekh S."/>
            <person name="Zhang Q."/>
            <person name="Wang P."/>
            <person name="Xu L."/>
            <person name="Schmidt M.H."/>
            <person name="Jia X."/>
            <person name="Li D."/>
            <person name="Zhu A."/>
            <person name="Guo F."/>
            <person name="Chen W."/>
            <person name="Ni D."/>
            <person name="Usadel B."/>
            <person name="Fernie A.R."/>
            <person name="Wen W."/>
        </authorList>
    </citation>
    <scope>NUCLEOTIDE SEQUENCE [LARGE SCALE GENOMIC DNA]</scope>
    <source>
        <strain evidence="8">cv. G240</strain>
    </source>
</reference>
<keyword evidence="8" id="KW-1185">Reference proteome</keyword>
<evidence type="ECO:0000313" key="8">
    <source>
        <dbReference type="Proteomes" id="UP000593564"/>
    </source>
</evidence>
<reference evidence="7 8" key="2">
    <citation type="submission" date="2020-07" db="EMBL/GenBank/DDBJ databases">
        <title>Genome assembly of wild tea tree DASZ reveals pedigree and selection history of tea varieties.</title>
        <authorList>
            <person name="Zhang W."/>
        </authorList>
    </citation>
    <scope>NUCLEOTIDE SEQUENCE [LARGE SCALE GENOMIC DNA]</scope>
    <source>
        <strain evidence="8">cv. G240</strain>
        <tissue evidence="7">Leaf</tissue>
    </source>
</reference>
<keyword evidence="3 5" id="KW-1133">Transmembrane helix</keyword>
<feature type="transmembrane region" description="Helical" evidence="5">
    <location>
        <begin position="261"/>
        <end position="280"/>
    </location>
</feature>
<dbReference type="EMBL" id="JACBKZ010000001">
    <property type="protein sequence ID" value="KAF5960786.1"/>
    <property type="molecule type" value="Genomic_DNA"/>
</dbReference>
<dbReference type="InterPro" id="IPR050186">
    <property type="entry name" value="TPT_transporter"/>
</dbReference>
<evidence type="ECO:0000256" key="5">
    <source>
        <dbReference type="SAM" id="Phobius"/>
    </source>
</evidence>
<dbReference type="Proteomes" id="UP000593564">
    <property type="component" value="Unassembled WGS sequence"/>
</dbReference>
<dbReference type="GO" id="GO:0016020">
    <property type="term" value="C:membrane"/>
    <property type="evidence" value="ECO:0007669"/>
    <property type="project" value="UniProtKB-SubCell"/>
</dbReference>
<evidence type="ECO:0000256" key="1">
    <source>
        <dbReference type="ARBA" id="ARBA00004141"/>
    </source>
</evidence>
<dbReference type="Pfam" id="PF03151">
    <property type="entry name" value="TPT"/>
    <property type="match status" value="1"/>
</dbReference>
<accession>A0A7J7I8A3</accession>
<name>A0A7J7I8A3_CAMSI</name>
<protein>
    <recommendedName>
        <fullName evidence="6">Sugar phosphate transporter domain-containing protein</fullName>
    </recommendedName>
</protein>
<feature type="domain" description="Sugar phosphate transporter" evidence="6">
    <location>
        <begin position="15"/>
        <end position="276"/>
    </location>
</feature>
<feature type="transmembrane region" description="Helical" evidence="5">
    <location>
        <begin position="176"/>
        <end position="197"/>
    </location>
</feature>
<feature type="transmembrane region" description="Helical" evidence="5">
    <location>
        <begin position="203"/>
        <end position="227"/>
    </location>
</feature>
<feature type="transmembrane region" description="Helical" evidence="5">
    <location>
        <begin position="116"/>
        <end position="138"/>
    </location>
</feature>
<evidence type="ECO:0000256" key="2">
    <source>
        <dbReference type="ARBA" id="ARBA00022692"/>
    </source>
</evidence>
<proteinExistence type="predicted"/>
<comment type="subcellular location">
    <subcellularLocation>
        <location evidence="1">Membrane</location>
        <topology evidence="1">Multi-pass membrane protein</topology>
    </subcellularLocation>
</comment>
<keyword evidence="4 5" id="KW-0472">Membrane</keyword>
<dbReference type="InterPro" id="IPR004853">
    <property type="entry name" value="Sugar_P_trans_dom"/>
</dbReference>
<evidence type="ECO:0000256" key="4">
    <source>
        <dbReference type="ARBA" id="ARBA00023136"/>
    </source>
</evidence>
<evidence type="ECO:0000259" key="6">
    <source>
        <dbReference type="Pfam" id="PF03151"/>
    </source>
</evidence>
<evidence type="ECO:0000313" key="7">
    <source>
        <dbReference type="EMBL" id="KAF5960786.1"/>
    </source>
</evidence>
<sequence length="308" mass="34558">MEFWWKFLKAKIIQQEVEPEDRWRRIFPGHLCSVSINIVLTNVSLSYIPVSFMQIIKSFTPATTGWSLCCSGWFGENIFDWRIWTSLVSIVGGICSPLLQSLVLTFTDFVPSYLVAWLHLQSLSLLSLCCMDICLTVLSSKTIKFYDKESYKVIAQLGLYDSQDGHHKYCVLHGPFATMIMGVPAIVLEGIGVMNWFHNHSSVFSSLIIIFNFGLLAFCLNFSIFYVIHSTTAVTFNVAGNLKVAVAILASRSIFRNPISAMNAVGCGVTLIGCMFFVYVRQKLSKKPSAPPQLELLPLVNDEPDDKL</sequence>
<keyword evidence="2 5" id="KW-0812">Transmembrane</keyword>